<organism evidence="2 3">
    <name type="scientific">Acidithiobacillus ferrooxidans (strain ATCC 23270 / DSM 14882 / CIP 104768 / NCIMB 8455)</name>
    <name type="common">Ferrobacillus ferrooxidans (strain ATCC 23270)</name>
    <dbReference type="NCBI Taxonomy" id="243159"/>
    <lineage>
        <taxon>Bacteria</taxon>
        <taxon>Pseudomonadati</taxon>
        <taxon>Pseudomonadota</taxon>
        <taxon>Acidithiobacillia</taxon>
        <taxon>Acidithiobacillales</taxon>
        <taxon>Acidithiobacillaceae</taxon>
        <taxon>Acidithiobacillus</taxon>
    </lineage>
</organism>
<protein>
    <submittedName>
        <fullName evidence="2">Uncharacterized protein</fullName>
    </submittedName>
</protein>
<reference evidence="2 3" key="1">
    <citation type="journal article" date="2008" name="BMC Genomics">
        <title>Acidithiobacillus ferrooxidans metabolism: from genome sequence to industrial applications.</title>
        <authorList>
            <person name="Valdes J."/>
            <person name="Pedroso I."/>
            <person name="Quatrini R."/>
            <person name="Dodson R.J."/>
            <person name="Tettelin H."/>
            <person name="Blake R.II."/>
            <person name="Eisen J.A."/>
            <person name="Holmes D.S."/>
        </authorList>
    </citation>
    <scope>NUCLEOTIDE SEQUENCE [LARGE SCALE GENOMIC DNA]</scope>
    <source>
        <strain evidence="3">ATCC 23270 / DSM 14882 / CIP 104768 / NCIMB 8455</strain>
    </source>
</reference>
<dbReference type="STRING" id="243159.AFE_2668"/>
<feature type="region of interest" description="Disordered" evidence="1">
    <location>
        <begin position="1"/>
        <end position="30"/>
    </location>
</feature>
<dbReference type="Proteomes" id="UP000001362">
    <property type="component" value="Chromosome"/>
</dbReference>
<name>B7J7Y2_ACIF2</name>
<dbReference type="EMBL" id="CP001219">
    <property type="protein sequence ID" value="ACK78286.1"/>
    <property type="molecule type" value="Genomic_DNA"/>
</dbReference>
<evidence type="ECO:0000313" key="3">
    <source>
        <dbReference type="Proteomes" id="UP000001362"/>
    </source>
</evidence>
<dbReference type="HOGENOM" id="CLU_3401688_0_0_6"/>
<proteinExistence type="predicted"/>
<dbReference type="AlphaFoldDB" id="B7J7Y2"/>
<sequence length="30" mass="3289">MAVYHPCQHAQRGSPRAMGEDSGCMAQIKK</sequence>
<dbReference type="PaxDb" id="243159-AFE_2668"/>
<dbReference type="KEGG" id="afr:AFE_2668"/>
<keyword evidence="3" id="KW-1185">Reference proteome</keyword>
<gene>
    <name evidence="2" type="ordered locus">AFE_2668</name>
</gene>
<evidence type="ECO:0000256" key="1">
    <source>
        <dbReference type="SAM" id="MobiDB-lite"/>
    </source>
</evidence>
<accession>B7J7Y2</accession>
<evidence type="ECO:0000313" key="2">
    <source>
        <dbReference type="EMBL" id="ACK78286.1"/>
    </source>
</evidence>